<reference evidence="2" key="1">
    <citation type="submission" date="2017-04" db="EMBL/GenBank/DDBJ databases">
        <authorList>
            <person name="Varghese N."/>
            <person name="Submissions S."/>
        </authorList>
    </citation>
    <scope>NUCLEOTIDE SEQUENCE [LARGE SCALE GENOMIC DNA]</scope>
    <source>
        <strain evidence="2">DSM 23072</strain>
    </source>
</reference>
<evidence type="ECO:0000313" key="1">
    <source>
        <dbReference type="EMBL" id="SMB84776.1"/>
    </source>
</evidence>
<keyword evidence="2" id="KW-1185">Reference proteome</keyword>
<evidence type="ECO:0000313" key="2">
    <source>
        <dbReference type="Proteomes" id="UP000192408"/>
    </source>
</evidence>
<name>A0A1W1UUR7_9PAST</name>
<sequence length="230" mass="26836">MKKMWLFLIFSLLGNNLYAKNKELIKSIDVYITPYYSAQNGKAEVVNTYELINHLLLSNKLDDFKKAVQLVEAAPDNVTPMTLMVLAARAYDFGLRDETVFWFYNGKNRYITLVDVIDIKDKMFFETRTTMGAFINLIGSFINSYAFCDINKQREIQQKSINWVREHPYQIIFSKELPSPHTDRQAALKKAEKELDDILKDQDAYFANPKNLAEFQAKRKANNADQQFCW</sequence>
<organism evidence="1 2">
    <name type="scientific">Pasteurella testudinis DSM 23072</name>
    <dbReference type="NCBI Taxonomy" id="1122938"/>
    <lineage>
        <taxon>Bacteria</taxon>
        <taxon>Pseudomonadati</taxon>
        <taxon>Pseudomonadota</taxon>
        <taxon>Gammaproteobacteria</taxon>
        <taxon>Pasteurellales</taxon>
        <taxon>Pasteurellaceae</taxon>
        <taxon>Pasteurella</taxon>
    </lineage>
</organism>
<dbReference type="STRING" id="1122938.SAMN05660772_02338"/>
<accession>A0A1W1UUR7</accession>
<dbReference type="AlphaFoldDB" id="A0A1W1UUR7"/>
<dbReference type="Proteomes" id="UP000192408">
    <property type="component" value="Unassembled WGS sequence"/>
</dbReference>
<dbReference type="EMBL" id="FWWV01000016">
    <property type="protein sequence ID" value="SMB84776.1"/>
    <property type="molecule type" value="Genomic_DNA"/>
</dbReference>
<dbReference type="RefSeq" id="WP_208610899.1">
    <property type="nucleotide sequence ID" value="NZ_FWWV01000016.1"/>
</dbReference>
<gene>
    <name evidence="1" type="ORF">SAMN05660772_02338</name>
</gene>
<protein>
    <submittedName>
        <fullName evidence="1">Uncharacterized protein</fullName>
    </submittedName>
</protein>
<proteinExistence type="predicted"/>